<name>A0ABV5RK58_9ACTN</name>
<proteinExistence type="predicted"/>
<dbReference type="EMBL" id="JBHMCG010000173">
    <property type="protein sequence ID" value="MFB9578247.1"/>
    <property type="molecule type" value="Genomic_DNA"/>
</dbReference>
<organism evidence="2 3">
    <name type="scientific">Streptomyces yanii</name>
    <dbReference type="NCBI Taxonomy" id="78510"/>
    <lineage>
        <taxon>Bacteria</taxon>
        <taxon>Bacillati</taxon>
        <taxon>Actinomycetota</taxon>
        <taxon>Actinomycetes</taxon>
        <taxon>Kitasatosporales</taxon>
        <taxon>Streptomycetaceae</taxon>
        <taxon>Streptomyces</taxon>
    </lineage>
</organism>
<keyword evidence="1" id="KW-0732">Signal</keyword>
<dbReference type="RefSeq" id="WP_345516150.1">
    <property type="nucleotide sequence ID" value="NZ_BAAAXD010000035.1"/>
</dbReference>
<feature type="signal peptide" evidence="1">
    <location>
        <begin position="1"/>
        <end position="28"/>
    </location>
</feature>
<gene>
    <name evidence="2" type="ORF">ACFFTL_39775</name>
</gene>
<comment type="caution">
    <text evidence="2">The sequence shown here is derived from an EMBL/GenBank/DDBJ whole genome shotgun (WGS) entry which is preliminary data.</text>
</comment>
<sequence>MTVLSARHSAVILTLASAMLLPTSLAAAAPPAPADQGATSAHAEVGDPSRETLRLLAQSPFPPTDLSLLTTGAYPDGPPVEPAPPREITVRELTKQLKATLKPRGRRAIEGGLAAFHNPQIIAVMPDPNLRAALASLAGSPVQHPSDPRQSLLAGDLRHYTESECDRSGHRC</sequence>
<protein>
    <submittedName>
        <fullName evidence="2">Uncharacterized protein</fullName>
    </submittedName>
</protein>
<dbReference type="Proteomes" id="UP001589710">
    <property type="component" value="Unassembled WGS sequence"/>
</dbReference>
<evidence type="ECO:0000256" key="1">
    <source>
        <dbReference type="SAM" id="SignalP"/>
    </source>
</evidence>
<reference evidence="2 3" key="1">
    <citation type="submission" date="2024-09" db="EMBL/GenBank/DDBJ databases">
        <authorList>
            <person name="Sun Q."/>
            <person name="Mori K."/>
        </authorList>
    </citation>
    <scope>NUCLEOTIDE SEQUENCE [LARGE SCALE GENOMIC DNA]</scope>
    <source>
        <strain evidence="2 3">JCM 3331</strain>
    </source>
</reference>
<accession>A0ABV5RK58</accession>
<feature type="chain" id="PRO_5046790602" evidence="1">
    <location>
        <begin position="29"/>
        <end position="172"/>
    </location>
</feature>
<evidence type="ECO:0000313" key="2">
    <source>
        <dbReference type="EMBL" id="MFB9578247.1"/>
    </source>
</evidence>
<keyword evidence="3" id="KW-1185">Reference proteome</keyword>
<evidence type="ECO:0000313" key="3">
    <source>
        <dbReference type="Proteomes" id="UP001589710"/>
    </source>
</evidence>